<comment type="caution">
    <text evidence="11">The sequence shown here is derived from an EMBL/GenBank/DDBJ whole genome shotgun (WGS) entry which is preliminary data.</text>
</comment>
<evidence type="ECO:0000256" key="7">
    <source>
        <dbReference type="ARBA" id="ARBA00024739"/>
    </source>
</evidence>
<evidence type="ECO:0000259" key="10">
    <source>
        <dbReference type="Pfam" id="PF04316"/>
    </source>
</evidence>
<evidence type="ECO:0000256" key="3">
    <source>
        <dbReference type="ARBA" id="ARBA00022491"/>
    </source>
</evidence>
<evidence type="ECO:0000313" key="11">
    <source>
        <dbReference type="EMBL" id="GFO59531.1"/>
    </source>
</evidence>
<dbReference type="InterPro" id="IPR031316">
    <property type="entry name" value="FlgM_C"/>
</dbReference>
<dbReference type="GO" id="GO:0044781">
    <property type="term" value="P:bacterial-type flagellum organization"/>
    <property type="evidence" value="ECO:0007669"/>
    <property type="project" value="UniProtKB-KW"/>
</dbReference>
<evidence type="ECO:0000256" key="6">
    <source>
        <dbReference type="ARBA" id="ARBA00023163"/>
    </source>
</evidence>
<feature type="domain" description="Anti-sigma-28 factor FlgM C-terminal" evidence="10">
    <location>
        <begin position="40"/>
        <end position="87"/>
    </location>
</feature>
<proteinExistence type="inferred from homology"/>
<dbReference type="GO" id="GO:0045892">
    <property type="term" value="P:negative regulation of DNA-templated transcription"/>
    <property type="evidence" value="ECO:0007669"/>
    <property type="project" value="InterPro"/>
</dbReference>
<keyword evidence="6" id="KW-0804">Transcription</keyword>
<organism evidence="11 12">
    <name type="scientific">Geomonas silvestris</name>
    <dbReference type="NCBI Taxonomy" id="2740184"/>
    <lineage>
        <taxon>Bacteria</taxon>
        <taxon>Pseudomonadati</taxon>
        <taxon>Thermodesulfobacteriota</taxon>
        <taxon>Desulfuromonadia</taxon>
        <taxon>Geobacterales</taxon>
        <taxon>Geobacteraceae</taxon>
        <taxon>Geomonas</taxon>
    </lineage>
</organism>
<evidence type="ECO:0000256" key="4">
    <source>
        <dbReference type="ARBA" id="ARBA00022795"/>
    </source>
</evidence>
<dbReference type="NCBIfam" id="TIGR03824">
    <property type="entry name" value="FlgM_jcvi"/>
    <property type="match status" value="1"/>
</dbReference>
<evidence type="ECO:0000256" key="1">
    <source>
        <dbReference type="ARBA" id="ARBA00005322"/>
    </source>
</evidence>
<keyword evidence="3" id="KW-0678">Repressor</keyword>
<dbReference type="SUPFAM" id="SSF101498">
    <property type="entry name" value="Anti-sigma factor FlgM"/>
    <property type="match status" value="1"/>
</dbReference>
<evidence type="ECO:0000256" key="2">
    <source>
        <dbReference type="ARBA" id="ARBA00017823"/>
    </source>
</evidence>
<evidence type="ECO:0000256" key="8">
    <source>
        <dbReference type="ARBA" id="ARBA00030117"/>
    </source>
</evidence>
<gene>
    <name evidence="11" type="ORF">GMST_18560</name>
</gene>
<dbReference type="EMBL" id="BLXX01000004">
    <property type="protein sequence ID" value="GFO59531.1"/>
    <property type="molecule type" value="Genomic_DNA"/>
</dbReference>
<dbReference type="InterPro" id="IPR035890">
    <property type="entry name" value="Anti-sigma-28_factor_FlgM_sf"/>
</dbReference>
<keyword evidence="5" id="KW-0805">Transcription regulation</keyword>
<dbReference type="InterPro" id="IPR007412">
    <property type="entry name" value="FlgM"/>
</dbReference>
<name>A0A6V8MHQ4_9BACT</name>
<evidence type="ECO:0000256" key="5">
    <source>
        <dbReference type="ARBA" id="ARBA00023015"/>
    </source>
</evidence>
<dbReference type="RefSeq" id="WP_183354353.1">
    <property type="nucleotide sequence ID" value="NZ_BLXX01000004.1"/>
</dbReference>
<dbReference type="Proteomes" id="UP000556026">
    <property type="component" value="Unassembled WGS sequence"/>
</dbReference>
<reference evidence="12" key="1">
    <citation type="submission" date="2020-06" db="EMBL/GenBank/DDBJ databases">
        <title>Draft genomic sequence of Geomonas sp. Red330.</title>
        <authorList>
            <person name="Itoh H."/>
            <person name="Zhenxing X."/>
            <person name="Ushijima N."/>
            <person name="Masuda Y."/>
            <person name="Shiratori Y."/>
            <person name="Senoo K."/>
        </authorList>
    </citation>
    <scope>NUCLEOTIDE SEQUENCE [LARGE SCALE GENOMIC DNA]</scope>
    <source>
        <strain evidence="12">Red330</strain>
    </source>
</reference>
<evidence type="ECO:0000256" key="9">
    <source>
        <dbReference type="SAM" id="MobiDB-lite"/>
    </source>
</evidence>
<accession>A0A6V8MHQ4</accession>
<keyword evidence="4" id="KW-1005">Bacterial flagellum biogenesis</keyword>
<sequence length="93" mass="9813">MKIVPAQQHPTLLAETPASTQKSADTPPQKAASPGTPTADRVQLSDAAQWRLKVQPADQAQRLAHLKASIAAGTYQVSSRLVAEKMLADGADL</sequence>
<evidence type="ECO:0000313" key="12">
    <source>
        <dbReference type="Proteomes" id="UP000556026"/>
    </source>
</evidence>
<dbReference type="Pfam" id="PF04316">
    <property type="entry name" value="FlgM"/>
    <property type="match status" value="1"/>
</dbReference>
<comment type="function">
    <text evidence="7">Responsible for the coupling of flagellin expression to flagellar assembly by preventing expression of the flagellin genes when a component of the middle class of proteins is defective. It negatively regulates flagellar genes by inhibiting the activity of FliA by directly binding to FliA.</text>
</comment>
<dbReference type="AlphaFoldDB" id="A0A6V8MHQ4"/>
<feature type="region of interest" description="Disordered" evidence="9">
    <location>
        <begin position="1"/>
        <end position="40"/>
    </location>
</feature>
<feature type="compositionally biased region" description="Polar residues" evidence="9">
    <location>
        <begin position="17"/>
        <end position="26"/>
    </location>
</feature>
<keyword evidence="12" id="KW-1185">Reference proteome</keyword>
<protein>
    <recommendedName>
        <fullName evidence="2">Negative regulator of flagellin synthesis</fullName>
    </recommendedName>
    <alternativeName>
        <fullName evidence="8">Anti-sigma-28 factor</fullName>
    </alternativeName>
</protein>
<comment type="similarity">
    <text evidence="1">Belongs to the FlgM family.</text>
</comment>